<protein>
    <recommendedName>
        <fullName evidence="2">DUF2279 domain-containing protein</fullName>
    </recommendedName>
</protein>
<evidence type="ECO:0008006" key="2">
    <source>
        <dbReference type="Google" id="ProtNLM"/>
    </source>
</evidence>
<gene>
    <name evidence="1" type="ORF">AVDCRST_MAG11-962</name>
</gene>
<feature type="non-terminal residue" evidence="1">
    <location>
        <position position="1"/>
    </location>
</feature>
<dbReference type="EMBL" id="CADCTU010000216">
    <property type="protein sequence ID" value="CAA9302957.1"/>
    <property type="molecule type" value="Genomic_DNA"/>
</dbReference>
<reference evidence="1" key="1">
    <citation type="submission" date="2020-02" db="EMBL/GenBank/DDBJ databases">
        <authorList>
            <person name="Meier V. D."/>
        </authorList>
    </citation>
    <scope>NUCLEOTIDE SEQUENCE</scope>
    <source>
        <strain evidence="1">AVDCRST_MAG11</strain>
    </source>
</reference>
<dbReference type="InterPro" id="IPR018736">
    <property type="entry name" value="DUF2279_periplasmic_lipo"/>
</dbReference>
<sequence length="277" mass="31156">AATPRCGRRPYRRAVRTAAVVGFVGANAGLYEYFRRAWWSGERADFRVDWERQSYFRQADKFGHLYGGYFLTVGGRELLRAACYPEKKAAVLGAVYAAAFQLQIEVWDGYQARYGFSPPDLAANTLGAGLALTQSFVPATRAIKPTVSYRRTRALKNVDAFPPGAQGFDLRPTVDYAGQTYWFSADVDALLPEGARPYWPGILRLSVGRSVTDWVDPATGQFQTARQKLVVSLDLDPEKLPGDHPLWRTVKKQLSYYHFPAPALVLTPTTRLHPWYR</sequence>
<evidence type="ECO:0000313" key="1">
    <source>
        <dbReference type="EMBL" id="CAA9302957.1"/>
    </source>
</evidence>
<dbReference type="Pfam" id="PF10043">
    <property type="entry name" value="DUF2279"/>
    <property type="match status" value="1"/>
</dbReference>
<organism evidence="1">
    <name type="scientific">uncultured Gemmatimonadaceae bacterium</name>
    <dbReference type="NCBI Taxonomy" id="246130"/>
    <lineage>
        <taxon>Bacteria</taxon>
        <taxon>Pseudomonadati</taxon>
        <taxon>Gemmatimonadota</taxon>
        <taxon>Gemmatimonadia</taxon>
        <taxon>Gemmatimonadales</taxon>
        <taxon>Gemmatimonadaceae</taxon>
        <taxon>environmental samples</taxon>
    </lineage>
</organism>
<dbReference type="AlphaFoldDB" id="A0A6J4KDV8"/>
<accession>A0A6J4KDV8</accession>
<name>A0A6J4KDV8_9BACT</name>
<proteinExistence type="predicted"/>